<comment type="caution">
    <text evidence="2">The sequence shown here is derived from an EMBL/GenBank/DDBJ whole genome shotgun (WGS) entry which is preliminary data.</text>
</comment>
<dbReference type="CDD" id="cd00761">
    <property type="entry name" value="Glyco_tranf_GTA_type"/>
    <property type="match status" value="1"/>
</dbReference>
<dbReference type="PANTHER" id="PTHR22916">
    <property type="entry name" value="GLYCOSYLTRANSFERASE"/>
    <property type="match status" value="1"/>
</dbReference>
<sequence length="382" mass="44452">MKQEGKVSIIVPIYNVQDYLRECLDSIINQSHTNLEIILVNDGSTDESGAIAQDYARKDGRICYFEQANKGAAYARNVGLEKASGAYIYFIDPDDFFPNAYIIELLYTKANENRALICGGCFSEYRKGEIITQFGREFFGYTFAQEGFIAYRDWQFDFGFTRFIYKRSLLRDSGITFPHYKKYEDPVFFVKVMLAAQRFYALTDITYCYRVGHQRIEKWDKKAWNDQTRGLMDILIMAQNNHLPILYDLTYERVKVAAHRLNDVLLKEGRGLVQSFIILNNVLNFMRDKNQLDKTPLICNELGFEATFESINQAIMNNADLKKISQTAFGRVLIALGRIIIGGYMFLRQCVCIRIRPLKHEYKMVLFGWVVIDKKYSKREVQ</sequence>
<name>A0A4U8T993_9HELI</name>
<dbReference type="InterPro" id="IPR001173">
    <property type="entry name" value="Glyco_trans_2-like"/>
</dbReference>
<keyword evidence="3" id="KW-1185">Reference proteome</keyword>
<accession>A0A4U8T993</accession>
<organism evidence="2 3">
    <name type="scientific">Helicobacter jaachi</name>
    <dbReference type="NCBI Taxonomy" id="1677920"/>
    <lineage>
        <taxon>Bacteria</taxon>
        <taxon>Pseudomonadati</taxon>
        <taxon>Campylobacterota</taxon>
        <taxon>Epsilonproteobacteria</taxon>
        <taxon>Campylobacterales</taxon>
        <taxon>Helicobacteraceae</taxon>
        <taxon>Helicobacter</taxon>
    </lineage>
</organism>
<dbReference type="OrthoDB" id="5372349at2"/>
<evidence type="ECO:0000313" key="3">
    <source>
        <dbReference type="Proteomes" id="UP000029733"/>
    </source>
</evidence>
<keyword evidence="2" id="KW-0808">Transferase</keyword>
<dbReference type="SUPFAM" id="SSF53448">
    <property type="entry name" value="Nucleotide-diphospho-sugar transferases"/>
    <property type="match status" value="1"/>
</dbReference>
<protein>
    <submittedName>
        <fullName evidence="2">Glycosyltransferase</fullName>
    </submittedName>
</protein>
<dbReference type="EMBL" id="JRPR02000005">
    <property type="protein sequence ID" value="TLD96174.1"/>
    <property type="molecule type" value="Genomic_DNA"/>
</dbReference>
<dbReference type="Gene3D" id="3.90.550.10">
    <property type="entry name" value="Spore Coat Polysaccharide Biosynthesis Protein SpsA, Chain A"/>
    <property type="match status" value="1"/>
</dbReference>
<reference evidence="2 3" key="1">
    <citation type="journal article" date="2014" name="Genome Announc.">
        <title>Draft genome sequences of eight enterohepatic helicobacter species isolated from both laboratory and wild rodents.</title>
        <authorList>
            <person name="Sheh A."/>
            <person name="Shen Z."/>
            <person name="Fox J.G."/>
        </authorList>
    </citation>
    <scope>NUCLEOTIDE SEQUENCE [LARGE SCALE GENOMIC DNA]</scope>
    <source>
        <strain evidence="2 3">MIT 09-6949</strain>
    </source>
</reference>
<dbReference type="InterPro" id="IPR029044">
    <property type="entry name" value="Nucleotide-diphossugar_trans"/>
</dbReference>
<dbReference type="Pfam" id="PF00535">
    <property type="entry name" value="Glycos_transf_2"/>
    <property type="match status" value="1"/>
</dbReference>
<proteinExistence type="predicted"/>
<dbReference type="Proteomes" id="UP000029733">
    <property type="component" value="Unassembled WGS sequence"/>
</dbReference>
<dbReference type="AlphaFoldDB" id="A0A4U8T993"/>
<evidence type="ECO:0000313" key="2">
    <source>
        <dbReference type="EMBL" id="TLD96174.1"/>
    </source>
</evidence>
<dbReference type="RefSeq" id="WP_052058174.1">
    <property type="nucleotide sequence ID" value="NZ_JRPR02000005.1"/>
</dbReference>
<dbReference type="PANTHER" id="PTHR22916:SF3">
    <property type="entry name" value="UDP-GLCNAC:BETAGAL BETA-1,3-N-ACETYLGLUCOSAMINYLTRANSFERASE-LIKE PROTEIN 1"/>
    <property type="match status" value="1"/>
</dbReference>
<feature type="domain" description="Glycosyltransferase 2-like" evidence="1">
    <location>
        <begin position="8"/>
        <end position="172"/>
    </location>
</feature>
<gene>
    <name evidence="2" type="ORF">LS71_006755</name>
</gene>
<dbReference type="GO" id="GO:0016758">
    <property type="term" value="F:hexosyltransferase activity"/>
    <property type="evidence" value="ECO:0007669"/>
    <property type="project" value="UniProtKB-ARBA"/>
</dbReference>
<evidence type="ECO:0000259" key="1">
    <source>
        <dbReference type="Pfam" id="PF00535"/>
    </source>
</evidence>